<feature type="compositionally biased region" description="Basic and acidic residues" evidence="1">
    <location>
        <begin position="81"/>
        <end position="96"/>
    </location>
</feature>
<reference evidence="2 3" key="1">
    <citation type="submission" date="2020-08" db="EMBL/GenBank/DDBJ databases">
        <title>Genomic Encyclopedia of Type Strains, Phase III (KMG-III): the genomes of soil and plant-associated and newly described type strains.</title>
        <authorList>
            <person name="Whitman W."/>
        </authorList>
    </citation>
    <scope>NUCLEOTIDE SEQUENCE [LARGE SCALE GENOMIC DNA]</scope>
    <source>
        <strain evidence="2 3">CECT 3287</strain>
    </source>
</reference>
<protein>
    <submittedName>
        <fullName evidence="2">Uncharacterized protein</fullName>
    </submittedName>
</protein>
<dbReference type="RefSeq" id="WP_183225185.1">
    <property type="nucleotide sequence ID" value="NZ_BMPW01000020.1"/>
</dbReference>
<comment type="caution">
    <text evidence="2">The sequence shown here is derived from an EMBL/GenBank/DDBJ whole genome shotgun (WGS) entry which is preliminary data.</text>
</comment>
<dbReference type="AlphaFoldDB" id="A0A7W5AN31"/>
<sequence>MTASNRDVHARLARVKDHLQRHGFALTADQLDQMAGGASPNLFKSTEPRCDPDQRCEATTTVDMPHGVDEPYQVDCVLEDAHDPHADPDDYAHTDGDGTWWNTDGDIEYR</sequence>
<proteinExistence type="predicted"/>
<dbReference type="Proteomes" id="UP000590749">
    <property type="component" value="Unassembled WGS sequence"/>
</dbReference>
<feature type="region of interest" description="Disordered" evidence="1">
    <location>
        <begin position="81"/>
        <end position="110"/>
    </location>
</feature>
<evidence type="ECO:0000256" key="1">
    <source>
        <dbReference type="SAM" id="MobiDB-lite"/>
    </source>
</evidence>
<evidence type="ECO:0000313" key="2">
    <source>
        <dbReference type="EMBL" id="MBB3099110.1"/>
    </source>
</evidence>
<name>A0A7W5AN31_9ACTN</name>
<organism evidence="2 3">
    <name type="scientific">Actinoplanes campanulatus</name>
    <dbReference type="NCBI Taxonomy" id="113559"/>
    <lineage>
        <taxon>Bacteria</taxon>
        <taxon>Bacillati</taxon>
        <taxon>Actinomycetota</taxon>
        <taxon>Actinomycetes</taxon>
        <taxon>Micromonosporales</taxon>
        <taxon>Micromonosporaceae</taxon>
        <taxon>Actinoplanes</taxon>
    </lineage>
</organism>
<gene>
    <name evidence="2" type="ORF">FHR83_006816</name>
</gene>
<accession>A0A7W5AN31</accession>
<dbReference type="EMBL" id="JACHXF010000017">
    <property type="protein sequence ID" value="MBB3099110.1"/>
    <property type="molecule type" value="Genomic_DNA"/>
</dbReference>
<evidence type="ECO:0000313" key="3">
    <source>
        <dbReference type="Proteomes" id="UP000590749"/>
    </source>
</evidence>
<keyword evidence="3" id="KW-1185">Reference proteome</keyword>